<dbReference type="KEGG" id="seds:AAY24_04250"/>
<dbReference type="Proteomes" id="UP000034410">
    <property type="component" value="Chromosome"/>
</dbReference>
<sequence>MGKTVFGRKDGLKFSSVLGKIVSHGLPVLLICSLLAVSQLVTAAELNLPAPIRGKNLDDCAEKLKKQSGGWCEIRVNDKHPSISSVWPEKLDKRIRMRTGGKSILTAWNSAAFDEENLYLYFFGGGHADYGGNEVYRFDLKQGKWKRLTDPSPLNQLYVLLDAKARKNKPWRRLCWMPDPDKVPGSSHTYDGLIFSKKTRTMFLYTYGAANGSCLEDKENKYENDPLVRGSRRVGFGWYEFNPSETDERHGLAPLTWRKVFSYEQLKQKNVHQSYPVSAELKDGSILFGSKNRTVVYDPLNGDINSAKSLTGQADWGDGLKAYDEKRNQIWSIQRKSLLQFDASTGRLINTYKQIIPHGKSIAINRDGELVSWDGRWNIFMFNPDAEIPGWRHYNWMKQGPQQGDARVYGKWVYLKNYDLYAGISSHVTGVWIYKHPKHMKPVNYAPHNLGELVKKTVTGGVLKVPAGIYGQGLFINRSMTVDLKGVSIRGVAKRKGIVNVSCNGCQVKIVNLNADGIAADCLGGNCAGIKAEGKKFNLTVENSTINNTVIGIITDNRGGVIELNNVLIQNSGLNDRSRTLGHGFYAGDIDKVVMKNSIVRRSFGKGHLFKSRAAETEIVNSVIAGLDGRHSRLIDFPCGGHLSVHESVLQQGEMTDNIDLISVGTEAKNCGGSVRPSNVSITNNWIIFDRDESKDEPAFNYGFNRFFTWRAPIEKIVVTGNRIVESTGRFQFDGEDHVPDLSDGNRFYSSRKAAGLGPNQLPDRPSR</sequence>
<dbReference type="InterPro" id="IPR011047">
    <property type="entry name" value="Quinoprotein_ADH-like_sf"/>
</dbReference>
<name>A0A0F7JTA3_9GAMM</name>
<evidence type="ECO:0000313" key="2">
    <source>
        <dbReference type="Proteomes" id="UP000034410"/>
    </source>
</evidence>
<dbReference type="AlphaFoldDB" id="A0A0F7JTA3"/>
<dbReference type="SUPFAM" id="SSF51126">
    <property type="entry name" value="Pectin lyase-like"/>
    <property type="match status" value="1"/>
</dbReference>
<evidence type="ECO:0008006" key="3">
    <source>
        <dbReference type="Google" id="ProtNLM"/>
    </source>
</evidence>
<dbReference type="SUPFAM" id="SSF50998">
    <property type="entry name" value="Quinoprotein alcohol dehydrogenase-like"/>
    <property type="match status" value="1"/>
</dbReference>
<dbReference type="RefSeq" id="WP_046858637.1">
    <property type="nucleotide sequence ID" value="NZ_CP011412.1"/>
</dbReference>
<dbReference type="EMBL" id="CP011412">
    <property type="protein sequence ID" value="AKH19701.1"/>
    <property type="molecule type" value="Genomic_DNA"/>
</dbReference>
<gene>
    <name evidence="1" type="ORF">AAY24_04250</name>
</gene>
<protein>
    <recommendedName>
        <fullName evidence="3">Right handed beta helix domain-containing protein</fullName>
    </recommendedName>
</protein>
<dbReference type="OrthoDB" id="7055135at2"/>
<organism evidence="1 2">
    <name type="scientific">Sedimenticola thiotaurini</name>
    <dbReference type="NCBI Taxonomy" id="1543721"/>
    <lineage>
        <taxon>Bacteria</taxon>
        <taxon>Pseudomonadati</taxon>
        <taxon>Pseudomonadota</taxon>
        <taxon>Gammaproteobacteria</taxon>
        <taxon>Chromatiales</taxon>
        <taxon>Sedimenticolaceae</taxon>
        <taxon>Sedimenticola</taxon>
    </lineage>
</organism>
<accession>A0A0F7JTA3</accession>
<proteinExistence type="predicted"/>
<reference evidence="1 2" key="1">
    <citation type="journal article" date="2015" name="Genome Announc.">
        <title>Complete Genome Sequence of Sedimenticola thiotaurini Strain SIP-G1, a Polyphosphate- and Polyhydroxyalkanoate-Accumulating Sulfur-Oxidizing Gammaproteobacterium Isolated from Salt Marsh Sediments.</title>
        <authorList>
            <person name="Flood B.E."/>
            <person name="Jones D.S."/>
            <person name="Bailey J.V."/>
        </authorList>
    </citation>
    <scope>NUCLEOTIDE SEQUENCE [LARGE SCALE GENOMIC DNA]</scope>
    <source>
        <strain evidence="1 2">SIP-G1</strain>
    </source>
</reference>
<evidence type="ECO:0000313" key="1">
    <source>
        <dbReference type="EMBL" id="AKH19701.1"/>
    </source>
</evidence>
<keyword evidence="2" id="KW-1185">Reference proteome</keyword>
<dbReference type="InterPro" id="IPR011050">
    <property type="entry name" value="Pectin_lyase_fold/virulence"/>
</dbReference>